<comment type="caution">
    <text evidence="1">The sequence shown here is derived from an EMBL/GenBank/DDBJ whole genome shotgun (WGS) entry which is preliminary data.</text>
</comment>
<dbReference type="Pfam" id="PF21790">
    <property type="entry name" value="OGG"/>
    <property type="match status" value="1"/>
</dbReference>
<sequence>MVTRGGEPALPEACVRWCGSRSYEVDVLDDMAHVELEWWNRHLRQHRIPVHLPGRTADGAWTSEGDAHLPRRDLRASASTLRRYGDPELVRLYLCLAWLAGTREVRRVRRFADVRALGVPSPLAPIRDGLAMFRREPALVDVGPHRTWSGWPQTPGVGPVPMSLYAWAVCDDGTAGCPQVVAQDGLSALVRHGWSEKPSIEGLTLTRYHRYCSVLERWARQAAVRPELVEMWLVRSWQDRAPTLHDSVPRLMF</sequence>
<organism evidence="1 2">
    <name type="scientific">Rhodococcoides kroppenstedtii</name>
    <dbReference type="NCBI Taxonomy" id="293050"/>
    <lineage>
        <taxon>Bacteria</taxon>
        <taxon>Bacillati</taxon>
        <taxon>Actinomycetota</taxon>
        <taxon>Actinomycetes</taxon>
        <taxon>Mycobacteriales</taxon>
        <taxon>Nocardiaceae</taxon>
        <taxon>Rhodococcoides</taxon>
    </lineage>
</organism>
<evidence type="ECO:0000313" key="2">
    <source>
        <dbReference type="Proteomes" id="UP001520140"/>
    </source>
</evidence>
<proteinExistence type="predicted"/>
<keyword evidence="2" id="KW-1185">Reference proteome</keyword>
<dbReference type="Proteomes" id="UP001520140">
    <property type="component" value="Unassembled WGS sequence"/>
</dbReference>
<accession>A0ABS7NXR5</accession>
<evidence type="ECO:0000313" key="1">
    <source>
        <dbReference type="EMBL" id="MBY6322497.1"/>
    </source>
</evidence>
<dbReference type="InterPro" id="IPR048868">
    <property type="entry name" value="OGG-like_put"/>
</dbReference>
<gene>
    <name evidence="1" type="ORF">HQ605_16855</name>
</gene>
<protein>
    <submittedName>
        <fullName evidence="1">Uncharacterized protein</fullName>
    </submittedName>
</protein>
<reference evidence="1 2" key="1">
    <citation type="submission" date="2020-06" db="EMBL/GenBank/DDBJ databases">
        <title>Taxonomy, biology and ecology of Rhodococcus bacteria occurring in California pistachio and other woody hosts as revealed by genome sequence analyses.</title>
        <authorList>
            <person name="Gai Y."/>
            <person name="Riely B."/>
        </authorList>
    </citation>
    <scope>NUCLEOTIDE SEQUENCE [LARGE SCALE GENOMIC DNA]</scope>
    <source>
        <strain evidence="1 2">BP-284</strain>
    </source>
</reference>
<dbReference type="EMBL" id="JABUKG010000021">
    <property type="protein sequence ID" value="MBY6322497.1"/>
    <property type="molecule type" value="Genomic_DNA"/>
</dbReference>
<name>A0ABS7NXR5_9NOCA</name>
<dbReference type="RefSeq" id="WP_069972950.1">
    <property type="nucleotide sequence ID" value="NZ_JABUKE010000021.1"/>
</dbReference>